<dbReference type="OrthoDB" id="442038at2"/>
<organism evidence="1 2">
    <name type="scientific">Planktothrix paucivesiculata PCC 9631</name>
    <dbReference type="NCBI Taxonomy" id="671071"/>
    <lineage>
        <taxon>Bacteria</taxon>
        <taxon>Bacillati</taxon>
        <taxon>Cyanobacteriota</taxon>
        <taxon>Cyanophyceae</taxon>
        <taxon>Oscillatoriophycideae</taxon>
        <taxon>Oscillatoriales</taxon>
        <taxon>Microcoleaceae</taxon>
        <taxon>Planktothrix</taxon>
    </lineage>
</organism>
<protein>
    <recommendedName>
        <fullName evidence="3">DUF91 domain-containing protein</fullName>
    </recommendedName>
</protein>
<dbReference type="Gene3D" id="3.40.1350.10">
    <property type="match status" value="1"/>
</dbReference>
<gene>
    <name evidence="1" type="ORF">PL9631_730011</name>
</gene>
<name>A0A7Z9BW61_9CYAN</name>
<reference evidence="1" key="1">
    <citation type="submission" date="2019-10" db="EMBL/GenBank/DDBJ databases">
        <authorList>
            <consortium name="Genoscope - CEA"/>
            <person name="William W."/>
        </authorList>
    </citation>
    <scope>NUCLEOTIDE SEQUENCE [LARGE SCALE GENOMIC DNA]</scope>
    <source>
        <strain evidence="1">BBR_PRJEB10994</strain>
    </source>
</reference>
<sequence length="359" mass="42205">MLRQSKGKFLLKSEALLEEFIWLHLKPLLNLDPVKKQYFINKQNRSDILGVNPEGRLAILELKKGEGKTSIDQLLRYQDFFRKESHQDPNFERVDFSKKFLLIAIASHFNSSTIDYAQKMIPDCLLLTHELKQYENGEYFLLLKKLDNRVLSKIPIEIIEDSLFESLPSFIQGYLLDKPEIRERVLLIIQKILSYNSEIKIEEKVNYTGRTYKEILFTKFDSKKQILTNKTCAGFNYFPEENIGSGKLQLYVCLPTVAFQPRQAKWIKGVDEIDIQTEDFVQVTQLLDFNTILHLEGGFQLKYPFQITGINEIFDNFQDYYINYRKYMKSRQKLRPVDASDFTSVDSIIQMALEDWSVR</sequence>
<evidence type="ECO:0000313" key="2">
    <source>
        <dbReference type="Proteomes" id="UP000182190"/>
    </source>
</evidence>
<accession>A0A7Z9BW61</accession>
<dbReference type="Proteomes" id="UP000182190">
    <property type="component" value="Unassembled WGS sequence"/>
</dbReference>
<dbReference type="GO" id="GO:0003676">
    <property type="term" value="F:nucleic acid binding"/>
    <property type="evidence" value="ECO:0007669"/>
    <property type="project" value="InterPro"/>
</dbReference>
<comment type="caution">
    <text evidence="1">The sequence shown here is derived from an EMBL/GenBank/DDBJ whole genome shotgun (WGS) entry which is preliminary data.</text>
</comment>
<dbReference type="InterPro" id="IPR011856">
    <property type="entry name" value="tRNA_endonuc-like_dom_sf"/>
</dbReference>
<dbReference type="EMBL" id="CZCS02000216">
    <property type="protein sequence ID" value="VXD23399.1"/>
    <property type="molecule type" value="Genomic_DNA"/>
</dbReference>
<proteinExistence type="predicted"/>
<dbReference type="AlphaFoldDB" id="A0A7Z9BW61"/>
<dbReference type="RefSeq" id="WP_083621266.1">
    <property type="nucleotide sequence ID" value="NZ_LR735017.1"/>
</dbReference>
<keyword evidence="2" id="KW-1185">Reference proteome</keyword>
<evidence type="ECO:0000313" key="1">
    <source>
        <dbReference type="EMBL" id="VXD23399.1"/>
    </source>
</evidence>
<evidence type="ECO:0008006" key="3">
    <source>
        <dbReference type="Google" id="ProtNLM"/>
    </source>
</evidence>